<gene>
    <name evidence="1" type="ORF">SPPYR_1631</name>
</gene>
<evidence type="ECO:0000313" key="1">
    <source>
        <dbReference type="EMBL" id="SBV32751.1"/>
    </source>
</evidence>
<reference evidence="1" key="1">
    <citation type="submission" date="2016-03" db="EMBL/GenBank/DDBJ databases">
        <authorList>
            <person name="Ploux O."/>
        </authorList>
    </citation>
    <scope>NUCLEOTIDE SEQUENCE</scope>
    <source>
        <strain evidence="1">UC10</strain>
    </source>
</reference>
<organism evidence="1">
    <name type="scientific">uncultured Sphingopyxis sp</name>
    <dbReference type="NCBI Taxonomy" id="310581"/>
    <lineage>
        <taxon>Bacteria</taxon>
        <taxon>Pseudomonadati</taxon>
        <taxon>Pseudomonadota</taxon>
        <taxon>Alphaproteobacteria</taxon>
        <taxon>Sphingomonadales</taxon>
        <taxon>Sphingomonadaceae</taxon>
        <taxon>Sphingopyxis</taxon>
        <taxon>environmental samples</taxon>
    </lineage>
</organism>
<accession>A0A1Y5PRZ7</accession>
<dbReference type="AlphaFoldDB" id="A0A1Y5PRZ7"/>
<dbReference type="KEGG" id="sphu:SPPYR_1631"/>
<name>A0A1Y5PRZ7_9SPHN</name>
<dbReference type="EMBL" id="LT598653">
    <property type="protein sequence ID" value="SBV32751.1"/>
    <property type="molecule type" value="Genomic_DNA"/>
</dbReference>
<proteinExistence type="predicted"/>
<protein>
    <submittedName>
        <fullName evidence="1">Uncharacterized protein</fullName>
    </submittedName>
</protein>
<sequence length="101" mass="10841">MLVVNIEVWPWGREERKYKIGEIRAGNIAGGRISTYKVRVQQDGYEAEGAPAIDEEFLLRDHDRSAGALALIPDALLIAVPLPEEGDGASDAGPGSISPDV</sequence>